<feature type="transmembrane region" description="Helical" evidence="6">
    <location>
        <begin position="219"/>
        <end position="238"/>
    </location>
</feature>
<dbReference type="OrthoDB" id="261587at2"/>
<feature type="transmembrane region" description="Helical" evidence="6">
    <location>
        <begin position="98"/>
        <end position="116"/>
    </location>
</feature>
<keyword evidence="3 6" id="KW-1133">Transmembrane helix</keyword>
<evidence type="ECO:0000256" key="2">
    <source>
        <dbReference type="ARBA" id="ARBA00022692"/>
    </source>
</evidence>
<feature type="compositionally biased region" description="Basic and acidic residues" evidence="5">
    <location>
        <begin position="12"/>
        <end position="40"/>
    </location>
</feature>
<gene>
    <name evidence="7" type="ORF">V474_14120</name>
</gene>
<dbReference type="PATRIC" id="fig|1114963.3.peg.1636"/>
<comment type="subcellular location">
    <subcellularLocation>
        <location evidence="1">Membrane</location>
        <topology evidence="1">Multi-pass membrane protein</topology>
    </subcellularLocation>
</comment>
<evidence type="ECO:0000313" key="8">
    <source>
        <dbReference type="Proteomes" id="UP000052268"/>
    </source>
</evidence>
<evidence type="ECO:0000256" key="1">
    <source>
        <dbReference type="ARBA" id="ARBA00004141"/>
    </source>
</evidence>
<dbReference type="PANTHER" id="PTHR30520:SF2">
    <property type="entry name" value="INNER MEMBRANE PROTEIN YFDC"/>
    <property type="match status" value="1"/>
</dbReference>
<dbReference type="Gene3D" id="1.20.1080.10">
    <property type="entry name" value="Glycerol uptake facilitator protein"/>
    <property type="match status" value="1"/>
</dbReference>
<evidence type="ECO:0000256" key="3">
    <source>
        <dbReference type="ARBA" id="ARBA00022989"/>
    </source>
</evidence>
<feature type="transmembrane region" description="Helical" evidence="6">
    <location>
        <begin position="190"/>
        <end position="212"/>
    </location>
</feature>
<dbReference type="EMBL" id="JACU01000004">
    <property type="protein sequence ID" value="KMS56118.1"/>
    <property type="molecule type" value="Genomic_DNA"/>
</dbReference>
<feature type="region of interest" description="Disordered" evidence="5">
    <location>
        <begin position="1"/>
        <end position="40"/>
    </location>
</feature>
<evidence type="ECO:0000256" key="5">
    <source>
        <dbReference type="SAM" id="MobiDB-lite"/>
    </source>
</evidence>
<dbReference type="InterPro" id="IPR000292">
    <property type="entry name" value="For/NO2_transpt"/>
</dbReference>
<dbReference type="GO" id="GO:0005886">
    <property type="term" value="C:plasma membrane"/>
    <property type="evidence" value="ECO:0007669"/>
    <property type="project" value="TreeGrafter"/>
</dbReference>
<feature type="transmembrane region" description="Helical" evidence="6">
    <location>
        <begin position="258"/>
        <end position="281"/>
    </location>
</feature>
<dbReference type="InterPro" id="IPR023271">
    <property type="entry name" value="Aquaporin-like"/>
</dbReference>
<dbReference type="GO" id="GO:0015499">
    <property type="term" value="F:formate transmembrane transporter activity"/>
    <property type="evidence" value="ECO:0007669"/>
    <property type="project" value="TreeGrafter"/>
</dbReference>
<feature type="transmembrane region" description="Helical" evidence="6">
    <location>
        <begin position="62"/>
        <end position="86"/>
    </location>
</feature>
<dbReference type="PANTHER" id="PTHR30520">
    <property type="entry name" value="FORMATE TRANSPORTER-RELATED"/>
    <property type="match status" value="1"/>
</dbReference>
<keyword evidence="4 6" id="KW-0472">Membrane</keyword>
<dbReference type="AlphaFoldDB" id="A0A0J7XXX0"/>
<dbReference type="Pfam" id="PF01226">
    <property type="entry name" value="Form_Nir_trans"/>
    <property type="match status" value="1"/>
</dbReference>
<feature type="transmembrane region" description="Helical" evidence="6">
    <location>
        <begin position="145"/>
        <end position="170"/>
    </location>
</feature>
<name>A0A0J7XXX0_9SPHN</name>
<protein>
    <submittedName>
        <fullName evidence="7">Transporter (Formate/nitrite transporter family protein)</fullName>
    </submittedName>
</protein>
<accession>A0A0J7XXX0</accession>
<reference evidence="7 8" key="1">
    <citation type="journal article" date="2015" name="G3 (Bethesda)">
        <title>Insights into Ongoing Evolution of the Hexachlorocyclohexane Catabolic Pathway from Comparative Genomics of Ten Sphingomonadaceae Strains.</title>
        <authorList>
            <person name="Pearce S.L."/>
            <person name="Oakeshott J.G."/>
            <person name="Pandey G."/>
        </authorList>
    </citation>
    <scope>NUCLEOTIDE SEQUENCE [LARGE SCALE GENOMIC DNA]</scope>
    <source>
        <strain evidence="7 8">LL02</strain>
    </source>
</reference>
<comment type="caution">
    <text evidence="7">The sequence shown here is derived from an EMBL/GenBank/DDBJ whole genome shotgun (WGS) entry which is preliminary data.</text>
</comment>
<evidence type="ECO:0000256" key="4">
    <source>
        <dbReference type="ARBA" id="ARBA00023136"/>
    </source>
</evidence>
<organism evidence="7 8">
    <name type="scientific">Novosphingobium barchaimii LL02</name>
    <dbReference type="NCBI Taxonomy" id="1114963"/>
    <lineage>
        <taxon>Bacteria</taxon>
        <taxon>Pseudomonadati</taxon>
        <taxon>Pseudomonadota</taxon>
        <taxon>Alphaproteobacteria</taxon>
        <taxon>Sphingomonadales</taxon>
        <taxon>Sphingomonadaceae</taxon>
        <taxon>Novosphingobium</taxon>
    </lineage>
</organism>
<evidence type="ECO:0000313" key="7">
    <source>
        <dbReference type="EMBL" id="KMS56118.1"/>
    </source>
</evidence>
<dbReference type="Proteomes" id="UP000052268">
    <property type="component" value="Unassembled WGS sequence"/>
</dbReference>
<evidence type="ECO:0000256" key="6">
    <source>
        <dbReference type="SAM" id="Phobius"/>
    </source>
</evidence>
<proteinExistence type="predicted"/>
<sequence>MTRRSGGSAPHDSGKPQQDDHEPDASLDAQETRDVEDRRASSSKIVHEVVRLQGEEELARPALALCLSGLAAGLAIALSLMCELFLRSHLPDTDWAPLIYFLGYPVGYIIVIMGRLQLFTESTVTAVLPVATSPTFRNLGRLSRLWTCVLAGNLVGVTLVSALMAGEIIITHEQRLIALDILGKLELQHWTRTLTLGIPAGFIMAAIAWVLPNSRGSEFWVIFSLTYVIALGGFAHVVTGSSQATFLWLNGSIEFSEAWLEFTLPALLGNIIGGTGLFAVLAHGQMRSDLSADP</sequence>
<keyword evidence="8" id="KW-1185">Reference proteome</keyword>
<keyword evidence="2 6" id="KW-0812">Transmembrane</keyword>